<reference evidence="2" key="1">
    <citation type="submission" date="2017-09" db="EMBL/GenBank/DDBJ databases">
        <title>Depth-based differentiation of microbial function through sediment-hosted aquifers and enrichment of novel symbionts in the deep terrestrial subsurface.</title>
        <authorList>
            <person name="Probst A.J."/>
            <person name="Ladd B."/>
            <person name="Jarett J.K."/>
            <person name="Geller-Mcgrath D.E."/>
            <person name="Sieber C.M.K."/>
            <person name="Emerson J.B."/>
            <person name="Anantharaman K."/>
            <person name="Thomas B.C."/>
            <person name="Malmstrom R."/>
            <person name="Stieglmeier M."/>
            <person name="Klingl A."/>
            <person name="Woyke T."/>
            <person name="Ryan C.M."/>
            <person name="Banfield J.F."/>
        </authorList>
    </citation>
    <scope>NUCLEOTIDE SEQUENCE [LARGE SCALE GENOMIC DNA]</scope>
</reference>
<dbReference type="InterPro" id="IPR038116">
    <property type="entry name" value="TrpR-like_sf"/>
</dbReference>
<dbReference type="PANTHER" id="PTHR40080">
    <property type="entry name" value="LMO1763 PROTEIN"/>
    <property type="match status" value="1"/>
</dbReference>
<dbReference type="GO" id="GO:0043565">
    <property type="term" value="F:sequence-specific DNA binding"/>
    <property type="evidence" value="ECO:0007669"/>
    <property type="project" value="InterPro"/>
</dbReference>
<dbReference type="PANTHER" id="PTHR40080:SF1">
    <property type="entry name" value="TRPR-LIKE PROTEIN YERC_YECD"/>
    <property type="match status" value="1"/>
</dbReference>
<dbReference type="PIRSF" id="PIRSF012508">
    <property type="entry name" value="YerC"/>
    <property type="match status" value="1"/>
</dbReference>
<comment type="caution">
    <text evidence="1">The sequence shown here is derived from an EMBL/GenBank/DDBJ whole genome shotgun (WGS) entry which is preliminary data.</text>
</comment>
<dbReference type="Proteomes" id="UP000230973">
    <property type="component" value="Unassembled WGS sequence"/>
</dbReference>
<dbReference type="NCBIfam" id="TIGR02531">
    <property type="entry name" value="yecD_yerC"/>
    <property type="match status" value="1"/>
</dbReference>
<proteinExistence type="predicted"/>
<evidence type="ECO:0000313" key="1">
    <source>
        <dbReference type="EMBL" id="PIY62116.1"/>
    </source>
</evidence>
<name>A0A2M7QA84_9BACT</name>
<dbReference type="InterPro" id="IPR013368">
    <property type="entry name" value="YecD_YerC"/>
</dbReference>
<dbReference type="InterPro" id="IPR000831">
    <property type="entry name" value="Trp_repress"/>
</dbReference>
<protein>
    <recommendedName>
        <fullName evidence="3">DNA-binding transcriptional regulator</fullName>
    </recommendedName>
</protein>
<dbReference type="SUPFAM" id="SSF48295">
    <property type="entry name" value="TrpR-like"/>
    <property type="match status" value="1"/>
</dbReference>
<dbReference type="GO" id="GO:0003700">
    <property type="term" value="F:DNA-binding transcription factor activity"/>
    <property type="evidence" value="ECO:0007669"/>
    <property type="project" value="InterPro"/>
</dbReference>
<dbReference type="Gene3D" id="1.10.1270.10">
    <property type="entry name" value="TrpR-like"/>
    <property type="match status" value="1"/>
</dbReference>
<organism evidence="1 2">
    <name type="scientific">Candidatus Uhrbacteria bacterium CG_4_10_14_0_8_um_filter_58_22</name>
    <dbReference type="NCBI Taxonomy" id="1975029"/>
    <lineage>
        <taxon>Bacteria</taxon>
        <taxon>Candidatus Uhriibacteriota</taxon>
    </lineage>
</organism>
<gene>
    <name evidence="1" type="ORF">COY93_03805</name>
</gene>
<dbReference type="Pfam" id="PF01371">
    <property type="entry name" value="Trp_repressor"/>
    <property type="match status" value="1"/>
</dbReference>
<dbReference type="EMBL" id="PFLC01000052">
    <property type="protein sequence ID" value="PIY62116.1"/>
    <property type="molecule type" value="Genomic_DNA"/>
</dbReference>
<dbReference type="AlphaFoldDB" id="A0A2M7QA84"/>
<sequence>MEPFKFDKRTDALFETVLRLKTVADAEVFFRDLCTVSEIKDMRDRWEMARLIADGVSYREISLKLKVSTATVCRVASWLNNGTGGYKLMMKGKS</sequence>
<dbReference type="InterPro" id="IPR010921">
    <property type="entry name" value="Trp_repressor/repl_initiator"/>
</dbReference>
<accession>A0A2M7QA84</accession>
<evidence type="ECO:0008006" key="3">
    <source>
        <dbReference type="Google" id="ProtNLM"/>
    </source>
</evidence>
<evidence type="ECO:0000313" key="2">
    <source>
        <dbReference type="Proteomes" id="UP000230973"/>
    </source>
</evidence>